<organism evidence="1 2">
    <name type="scientific">Heracleum sosnowskyi</name>
    <dbReference type="NCBI Taxonomy" id="360622"/>
    <lineage>
        <taxon>Eukaryota</taxon>
        <taxon>Viridiplantae</taxon>
        <taxon>Streptophyta</taxon>
        <taxon>Embryophyta</taxon>
        <taxon>Tracheophyta</taxon>
        <taxon>Spermatophyta</taxon>
        <taxon>Magnoliopsida</taxon>
        <taxon>eudicotyledons</taxon>
        <taxon>Gunneridae</taxon>
        <taxon>Pentapetalae</taxon>
        <taxon>asterids</taxon>
        <taxon>campanulids</taxon>
        <taxon>Apiales</taxon>
        <taxon>Apiaceae</taxon>
        <taxon>Apioideae</taxon>
        <taxon>apioid superclade</taxon>
        <taxon>Tordylieae</taxon>
        <taxon>Tordyliinae</taxon>
        <taxon>Heracleum</taxon>
    </lineage>
</organism>
<comment type="caution">
    <text evidence="1">The sequence shown here is derived from an EMBL/GenBank/DDBJ whole genome shotgun (WGS) entry which is preliminary data.</text>
</comment>
<gene>
    <name evidence="1" type="ORF">POM88_014850</name>
</gene>
<reference evidence="1" key="2">
    <citation type="submission" date="2023-05" db="EMBL/GenBank/DDBJ databases">
        <authorList>
            <person name="Schelkunov M.I."/>
        </authorList>
    </citation>
    <scope>NUCLEOTIDE SEQUENCE</scope>
    <source>
        <strain evidence="1">Hsosn_3</strain>
        <tissue evidence="1">Leaf</tissue>
    </source>
</reference>
<evidence type="ECO:0000313" key="1">
    <source>
        <dbReference type="EMBL" id="KAK1386672.1"/>
    </source>
</evidence>
<accession>A0AAD8MVT0</accession>
<sequence>MHIRLSSDVSIGYQIYARYSRLSSLDNWDYYKKMQQAAVVPCNLRSMNQLRCSSPHGSCQIVMDSNGLTLISYCHCDNDRGGFDDSFENVSHQVAHIAIIFPYCIQYRSCASAYWALRQRNARNSDSSNKDPMLEVYLAIEREPILGGGAMEDNRLTAASSSIARVGAKIRQLKGRFKREAQFWRMHSMEGGQENCSHLFNRLEDGNLFQRSFLLIYCHCDNDRGGFDDGFENVSRQGRPRELLLFV</sequence>
<evidence type="ECO:0000313" key="2">
    <source>
        <dbReference type="Proteomes" id="UP001237642"/>
    </source>
</evidence>
<reference evidence="1" key="1">
    <citation type="submission" date="2023-02" db="EMBL/GenBank/DDBJ databases">
        <title>Genome of toxic invasive species Heracleum sosnowskyi carries increased number of genes despite the absence of recent whole-genome duplications.</title>
        <authorList>
            <person name="Schelkunov M."/>
            <person name="Shtratnikova V."/>
            <person name="Makarenko M."/>
            <person name="Klepikova A."/>
            <person name="Omelchenko D."/>
            <person name="Novikova G."/>
            <person name="Obukhova E."/>
            <person name="Bogdanov V."/>
            <person name="Penin A."/>
            <person name="Logacheva M."/>
        </authorList>
    </citation>
    <scope>NUCLEOTIDE SEQUENCE</scope>
    <source>
        <strain evidence="1">Hsosn_3</strain>
        <tissue evidence="1">Leaf</tissue>
    </source>
</reference>
<dbReference type="AlphaFoldDB" id="A0AAD8MVT0"/>
<dbReference type="EMBL" id="JAUIZM010000004">
    <property type="protein sequence ID" value="KAK1386672.1"/>
    <property type="molecule type" value="Genomic_DNA"/>
</dbReference>
<dbReference type="Proteomes" id="UP001237642">
    <property type="component" value="Unassembled WGS sequence"/>
</dbReference>
<proteinExistence type="predicted"/>
<keyword evidence="2" id="KW-1185">Reference proteome</keyword>
<protein>
    <submittedName>
        <fullName evidence="1">Uncharacterized protein</fullName>
    </submittedName>
</protein>
<name>A0AAD8MVT0_9APIA</name>